<keyword evidence="4" id="KW-0809">Transit peptide</keyword>
<feature type="compositionally biased region" description="Acidic residues" evidence="7">
    <location>
        <begin position="194"/>
        <end position="203"/>
    </location>
</feature>
<keyword evidence="3" id="KW-0677">Repeat</keyword>
<dbReference type="NCBIfam" id="TIGR00756">
    <property type="entry name" value="PPR"/>
    <property type="match status" value="2"/>
</dbReference>
<comment type="caution">
    <text evidence="10">The sequence shown here is derived from an EMBL/GenBank/DDBJ whole genome shotgun (WGS) entry which is preliminary data.</text>
</comment>
<feature type="repeat" description="PPR" evidence="6">
    <location>
        <begin position="605"/>
        <end position="639"/>
    </location>
</feature>
<accession>A0AAN9M5Q7</accession>
<gene>
    <name evidence="10" type="ORF">VNO77_16559</name>
</gene>
<proteinExistence type="inferred from homology"/>
<evidence type="ECO:0000256" key="6">
    <source>
        <dbReference type="PROSITE-ProRule" id="PRU00708"/>
    </source>
</evidence>
<feature type="domain" description="PROP1-like PPR" evidence="9">
    <location>
        <begin position="331"/>
        <end position="493"/>
    </location>
</feature>
<dbReference type="PROSITE" id="PS51375">
    <property type="entry name" value="PPR"/>
    <property type="match status" value="5"/>
</dbReference>
<name>A0AAN9M5Q7_CANGL</name>
<organism evidence="10 11">
    <name type="scientific">Canavalia gladiata</name>
    <name type="common">Sword bean</name>
    <name type="synonym">Dolichos gladiatus</name>
    <dbReference type="NCBI Taxonomy" id="3824"/>
    <lineage>
        <taxon>Eukaryota</taxon>
        <taxon>Viridiplantae</taxon>
        <taxon>Streptophyta</taxon>
        <taxon>Embryophyta</taxon>
        <taxon>Tracheophyta</taxon>
        <taxon>Spermatophyta</taxon>
        <taxon>Magnoliopsida</taxon>
        <taxon>eudicotyledons</taxon>
        <taxon>Gunneridae</taxon>
        <taxon>Pentapetalae</taxon>
        <taxon>rosids</taxon>
        <taxon>fabids</taxon>
        <taxon>Fabales</taxon>
        <taxon>Fabaceae</taxon>
        <taxon>Papilionoideae</taxon>
        <taxon>50 kb inversion clade</taxon>
        <taxon>NPAAA clade</taxon>
        <taxon>indigoferoid/millettioid clade</taxon>
        <taxon>Phaseoleae</taxon>
        <taxon>Canavalia</taxon>
    </lineage>
</organism>
<evidence type="ECO:0000256" key="5">
    <source>
        <dbReference type="ARBA" id="ARBA00023128"/>
    </source>
</evidence>
<evidence type="ECO:0000256" key="7">
    <source>
        <dbReference type="SAM" id="MobiDB-lite"/>
    </source>
</evidence>
<keyword evidence="11" id="KW-1185">Reference proteome</keyword>
<feature type="repeat" description="PPR" evidence="6">
    <location>
        <begin position="569"/>
        <end position="604"/>
    </location>
</feature>
<dbReference type="EMBL" id="JAYMYQ010000003">
    <property type="protein sequence ID" value="KAK7345943.1"/>
    <property type="molecule type" value="Genomic_DNA"/>
</dbReference>
<reference evidence="10 11" key="1">
    <citation type="submission" date="2024-01" db="EMBL/GenBank/DDBJ databases">
        <title>The genomes of 5 underutilized Papilionoideae crops provide insights into root nodulation and disease resistanc.</title>
        <authorList>
            <person name="Jiang F."/>
        </authorList>
    </citation>
    <scope>NUCLEOTIDE SEQUENCE [LARGE SCALE GENOMIC DNA]</scope>
    <source>
        <strain evidence="10">LVBAO_FW01</strain>
        <tissue evidence="10">Leaves</tissue>
    </source>
</reference>
<feature type="region of interest" description="Disordered" evidence="7">
    <location>
        <begin position="155"/>
        <end position="174"/>
    </location>
</feature>
<evidence type="ECO:0000313" key="11">
    <source>
        <dbReference type="Proteomes" id="UP001367508"/>
    </source>
</evidence>
<dbReference type="Pfam" id="PF01535">
    <property type="entry name" value="PPR"/>
    <property type="match status" value="2"/>
</dbReference>
<dbReference type="InterPro" id="IPR033443">
    <property type="entry name" value="PROP1-like_PPR_dom"/>
</dbReference>
<dbReference type="AlphaFoldDB" id="A0AAN9M5Q7"/>
<evidence type="ECO:0000256" key="4">
    <source>
        <dbReference type="ARBA" id="ARBA00022946"/>
    </source>
</evidence>
<feature type="repeat" description="PPR" evidence="6">
    <location>
        <begin position="329"/>
        <end position="363"/>
    </location>
</feature>
<sequence length="696" mass="78280">MTSSSLFLLQVSHSRDIGPLHLTPLQHVVARQGDFYGKALLGTLNIVILLDLPAMLGLRVCSFTFPFVASSLLTLLSSSLLCFALIMWALRRASLRLRTRGLNAGASRASCGTLVPTTCAENEAGFHSSNQLTYGRLMSTDTFYQMRRASNKFSVSKRELSSQADANSTKQDDDDLENALSELDVHGGDHESEADLSDGDEDGEKPHDELELSDGEIDPTEKKSRGGKIQSELFKVIANAPGLSVHSALQKWVEEGRELGRKEISLALINLRKRKMYGRALQLFEWLESNKKLEFVEKDYASRLDLIAKLRGIPKAEKYIETVPKSFRGELLYRTLLANCASQGNLKKAEEVFNKMKDLSLPVTAFACNQLLLMYKRVDKKKITDVLLLMEKENVKPSPFTYRILIDAKGQYNDIDGMDQIVETMKAEGIEPDVQVQAALAQHYTSAGLKEKAEAILKEIEGENLTENRWRCPILLRLYANLGKADEVERIWEACESKPRLDVCMAAVEAWGKIKKIEKAETVFDMMSKKWKLSSRNYSVLLKIYANNKMLTEGKNLIKRMADSGCEIGPLTWDALVKLYIQAGEVEKADSVLQKAMQQNRKKPMFTTYVAILEQYAKRGDIHNSEKIFRRMRQAGYTSRITQFQLLVQAYVTAKLPAYGIRERMKADNIFPNKTLANQLVLVDAFGNSAVSDLLD</sequence>
<dbReference type="PANTHER" id="PTHR45717">
    <property type="entry name" value="OS12G0527900 PROTEIN"/>
    <property type="match status" value="1"/>
</dbReference>
<comment type="similarity">
    <text evidence="2">Belongs to the PPR family. P subfamily.</text>
</comment>
<dbReference type="Pfam" id="PF17177">
    <property type="entry name" value="PPR_long"/>
    <property type="match status" value="1"/>
</dbReference>
<feature type="repeat" description="PPR" evidence="6">
    <location>
        <begin position="398"/>
        <end position="432"/>
    </location>
</feature>
<dbReference type="Pfam" id="PF13812">
    <property type="entry name" value="PPR_3"/>
    <property type="match status" value="1"/>
</dbReference>
<dbReference type="InterPro" id="IPR002885">
    <property type="entry name" value="PPR_rpt"/>
</dbReference>
<keyword evidence="8" id="KW-0812">Transmembrane</keyword>
<dbReference type="GO" id="GO:0005739">
    <property type="term" value="C:mitochondrion"/>
    <property type="evidence" value="ECO:0007669"/>
    <property type="project" value="UniProtKB-SubCell"/>
</dbReference>
<keyword evidence="5" id="KW-0496">Mitochondrion</keyword>
<keyword evidence="8" id="KW-1133">Transmembrane helix</keyword>
<evidence type="ECO:0000259" key="9">
    <source>
        <dbReference type="Pfam" id="PF17177"/>
    </source>
</evidence>
<keyword evidence="8" id="KW-0472">Membrane</keyword>
<comment type="subcellular location">
    <subcellularLocation>
        <location evidence="1">Mitochondrion</location>
    </subcellularLocation>
</comment>
<dbReference type="Gene3D" id="1.25.40.10">
    <property type="entry name" value="Tetratricopeptide repeat domain"/>
    <property type="match status" value="3"/>
</dbReference>
<evidence type="ECO:0000256" key="2">
    <source>
        <dbReference type="ARBA" id="ARBA00007626"/>
    </source>
</evidence>
<evidence type="ECO:0000256" key="1">
    <source>
        <dbReference type="ARBA" id="ARBA00004173"/>
    </source>
</evidence>
<evidence type="ECO:0000256" key="3">
    <source>
        <dbReference type="ARBA" id="ARBA00022737"/>
    </source>
</evidence>
<dbReference type="Proteomes" id="UP001367508">
    <property type="component" value="Unassembled WGS sequence"/>
</dbReference>
<dbReference type="FunFam" id="1.25.40.10:FF:000744">
    <property type="entry name" value="Pentatricopeptide repeat-containing protein, mitochondrial"/>
    <property type="match status" value="1"/>
</dbReference>
<feature type="region of interest" description="Disordered" evidence="7">
    <location>
        <begin position="185"/>
        <end position="226"/>
    </location>
</feature>
<evidence type="ECO:0000313" key="10">
    <source>
        <dbReference type="EMBL" id="KAK7345943.1"/>
    </source>
</evidence>
<feature type="repeat" description="PPR" evidence="6">
    <location>
        <begin position="534"/>
        <end position="568"/>
    </location>
</feature>
<dbReference type="InterPro" id="IPR011990">
    <property type="entry name" value="TPR-like_helical_dom_sf"/>
</dbReference>
<protein>
    <recommendedName>
        <fullName evidence="9">PROP1-like PPR domain-containing protein</fullName>
    </recommendedName>
</protein>
<dbReference type="PANTHER" id="PTHR45717:SF15">
    <property type="entry name" value="AGL218WP"/>
    <property type="match status" value="1"/>
</dbReference>
<feature type="transmembrane region" description="Helical" evidence="8">
    <location>
        <begin position="38"/>
        <end position="58"/>
    </location>
</feature>
<dbReference type="GO" id="GO:0003729">
    <property type="term" value="F:mRNA binding"/>
    <property type="evidence" value="ECO:0007669"/>
    <property type="project" value="UniProtKB-ARBA"/>
</dbReference>
<feature type="transmembrane region" description="Helical" evidence="8">
    <location>
        <begin position="65"/>
        <end position="90"/>
    </location>
</feature>
<evidence type="ECO:0000256" key="8">
    <source>
        <dbReference type="SAM" id="Phobius"/>
    </source>
</evidence>
<dbReference type="FunFam" id="1.25.40.10:FF:000394">
    <property type="entry name" value="Pentatricopeptide repeat-containing protein, mitochondrial"/>
    <property type="match status" value="1"/>
</dbReference>
<dbReference type="SUPFAM" id="SSF81901">
    <property type="entry name" value="HCP-like"/>
    <property type="match status" value="1"/>
</dbReference>